<dbReference type="Proteomes" id="UP001530293">
    <property type="component" value="Unassembled WGS sequence"/>
</dbReference>
<feature type="signal peptide" evidence="2">
    <location>
        <begin position="1"/>
        <end position="27"/>
    </location>
</feature>
<dbReference type="EMBL" id="JALLBG020000196">
    <property type="protein sequence ID" value="KAL3759826.1"/>
    <property type="molecule type" value="Genomic_DNA"/>
</dbReference>
<dbReference type="InterPro" id="IPR050404">
    <property type="entry name" value="Heme-degrading_MO"/>
</dbReference>
<dbReference type="PANTHER" id="PTHR34474">
    <property type="entry name" value="SIGNAL TRANSDUCTION PROTEIN TRAP"/>
    <property type="match status" value="1"/>
</dbReference>
<feature type="domain" description="ABM" evidence="3">
    <location>
        <begin position="74"/>
        <end position="180"/>
    </location>
</feature>
<gene>
    <name evidence="4" type="ORF">ACHAWU_007570</name>
</gene>
<evidence type="ECO:0000313" key="5">
    <source>
        <dbReference type="Proteomes" id="UP001530293"/>
    </source>
</evidence>
<feature type="region of interest" description="Disordered" evidence="1">
    <location>
        <begin position="309"/>
        <end position="336"/>
    </location>
</feature>
<dbReference type="PROSITE" id="PS51257">
    <property type="entry name" value="PROKAR_LIPOPROTEIN"/>
    <property type="match status" value="1"/>
</dbReference>
<dbReference type="SUPFAM" id="SSF54909">
    <property type="entry name" value="Dimeric alpha+beta barrel"/>
    <property type="match status" value="2"/>
</dbReference>
<dbReference type="InterPro" id="IPR011008">
    <property type="entry name" value="Dimeric_a/b-barrel"/>
</dbReference>
<evidence type="ECO:0000313" key="4">
    <source>
        <dbReference type="EMBL" id="KAL3759826.1"/>
    </source>
</evidence>
<feature type="chain" id="PRO_5044842631" description="ABM domain-containing protein" evidence="2">
    <location>
        <begin position="28"/>
        <end position="352"/>
    </location>
</feature>
<dbReference type="InterPro" id="IPR007138">
    <property type="entry name" value="ABM_dom"/>
</dbReference>
<reference evidence="4 5" key="1">
    <citation type="submission" date="2024-10" db="EMBL/GenBank/DDBJ databases">
        <title>Updated reference genomes for cyclostephanoid diatoms.</title>
        <authorList>
            <person name="Roberts W.R."/>
            <person name="Alverson A.J."/>
        </authorList>
    </citation>
    <scope>NUCLEOTIDE SEQUENCE [LARGE SCALE GENOMIC DNA]</scope>
    <source>
        <strain evidence="4 5">AJA232-27</strain>
    </source>
</reference>
<feature type="domain" description="ABM" evidence="3">
    <location>
        <begin position="227"/>
        <end position="339"/>
    </location>
</feature>
<dbReference type="Gene3D" id="3.30.70.100">
    <property type="match status" value="2"/>
</dbReference>
<keyword evidence="5" id="KW-1185">Reference proteome</keyword>
<sequence>MNRSAIPSLVNCLLLLLLAGCGTVVQSFSVIGPNAAAKPFSSTQLYSTTAASNDAATSVSATNNDKELLKRDRYVATNRFTVRPGSSAKFEKRWADRSSRLASLEGFKYFHLMRRVSVDDEVNSGIDPLANTDPFGNYVSFTIWAEKKHFNAWRTGEAFKEAHGGTSLFAFVTTMVSSAMVLKGAPKPAFYDGLLHQSIVPESIPETVDGWRKVEANGVDILPAECFVACNQFFVPPSNAFEFEQRWKNRTSQLKECDGFVSFSLLRRDVKAKGHGIAPMGEEEPTYMSCTIWRDRAAFDGWKSGMAFKEAHGSGGGDGEEKKQQPPTPLWSKPPVPVFYEGTLVISSAEGA</sequence>
<dbReference type="Pfam" id="PF03992">
    <property type="entry name" value="ABM"/>
    <property type="match status" value="2"/>
</dbReference>
<proteinExistence type="predicted"/>
<name>A0ABD3M700_9STRA</name>
<feature type="compositionally biased region" description="Pro residues" evidence="1">
    <location>
        <begin position="326"/>
        <end position="336"/>
    </location>
</feature>
<organism evidence="4 5">
    <name type="scientific">Discostella pseudostelligera</name>
    <dbReference type="NCBI Taxonomy" id="259834"/>
    <lineage>
        <taxon>Eukaryota</taxon>
        <taxon>Sar</taxon>
        <taxon>Stramenopiles</taxon>
        <taxon>Ochrophyta</taxon>
        <taxon>Bacillariophyta</taxon>
        <taxon>Coscinodiscophyceae</taxon>
        <taxon>Thalassiosirophycidae</taxon>
        <taxon>Stephanodiscales</taxon>
        <taxon>Stephanodiscaceae</taxon>
        <taxon>Discostella</taxon>
    </lineage>
</organism>
<dbReference type="PROSITE" id="PS51725">
    <property type="entry name" value="ABM"/>
    <property type="match status" value="2"/>
</dbReference>
<evidence type="ECO:0000259" key="3">
    <source>
        <dbReference type="PROSITE" id="PS51725"/>
    </source>
</evidence>
<evidence type="ECO:0000256" key="1">
    <source>
        <dbReference type="SAM" id="MobiDB-lite"/>
    </source>
</evidence>
<comment type="caution">
    <text evidence="4">The sequence shown here is derived from an EMBL/GenBank/DDBJ whole genome shotgun (WGS) entry which is preliminary data.</text>
</comment>
<dbReference type="PANTHER" id="PTHR34474:SF2">
    <property type="entry name" value="SIGNAL TRANSDUCTION PROTEIN TRAP"/>
    <property type="match status" value="1"/>
</dbReference>
<protein>
    <recommendedName>
        <fullName evidence="3">ABM domain-containing protein</fullName>
    </recommendedName>
</protein>
<accession>A0ABD3M700</accession>
<dbReference type="AlphaFoldDB" id="A0ABD3M700"/>
<keyword evidence="2" id="KW-0732">Signal</keyword>
<evidence type="ECO:0000256" key="2">
    <source>
        <dbReference type="SAM" id="SignalP"/>
    </source>
</evidence>